<dbReference type="Gene3D" id="3.40.50.2300">
    <property type="match status" value="1"/>
</dbReference>
<evidence type="ECO:0000313" key="8">
    <source>
        <dbReference type="EMBL" id="NMH92219.1"/>
    </source>
</evidence>
<evidence type="ECO:0000256" key="5">
    <source>
        <dbReference type="PROSITE-ProRule" id="PRU00169"/>
    </source>
</evidence>
<dbReference type="Proteomes" id="UP000586918">
    <property type="component" value="Unassembled WGS sequence"/>
</dbReference>
<feature type="domain" description="HTH luxR-type" evidence="6">
    <location>
        <begin position="157"/>
        <end position="222"/>
    </location>
</feature>
<dbReference type="GO" id="GO:0000160">
    <property type="term" value="P:phosphorelay signal transduction system"/>
    <property type="evidence" value="ECO:0007669"/>
    <property type="project" value="InterPro"/>
</dbReference>
<dbReference type="GO" id="GO:0003677">
    <property type="term" value="F:DNA binding"/>
    <property type="evidence" value="ECO:0007669"/>
    <property type="project" value="UniProtKB-KW"/>
</dbReference>
<evidence type="ECO:0000313" key="9">
    <source>
        <dbReference type="Proteomes" id="UP000586918"/>
    </source>
</evidence>
<evidence type="ECO:0000256" key="1">
    <source>
        <dbReference type="ARBA" id="ARBA00022553"/>
    </source>
</evidence>
<proteinExistence type="predicted"/>
<dbReference type="Pfam" id="PF00072">
    <property type="entry name" value="Response_reg"/>
    <property type="match status" value="1"/>
</dbReference>
<name>A0A848DI38_9PSEU</name>
<feature type="domain" description="Response regulatory" evidence="7">
    <location>
        <begin position="18"/>
        <end position="134"/>
    </location>
</feature>
<accession>A0A848DI38</accession>
<evidence type="ECO:0000256" key="3">
    <source>
        <dbReference type="ARBA" id="ARBA00023125"/>
    </source>
</evidence>
<dbReference type="SUPFAM" id="SSF46894">
    <property type="entry name" value="C-terminal effector domain of the bipartite response regulators"/>
    <property type="match status" value="1"/>
</dbReference>
<dbReference type="InterPro" id="IPR016032">
    <property type="entry name" value="Sig_transdc_resp-reg_C-effctor"/>
</dbReference>
<keyword evidence="9" id="KW-1185">Reference proteome</keyword>
<dbReference type="SUPFAM" id="SSF52172">
    <property type="entry name" value="CheY-like"/>
    <property type="match status" value="1"/>
</dbReference>
<dbReference type="InterPro" id="IPR058245">
    <property type="entry name" value="NreC/VraR/RcsB-like_REC"/>
</dbReference>
<dbReference type="AlphaFoldDB" id="A0A848DI38"/>
<dbReference type="InterPro" id="IPR011006">
    <property type="entry name" value="CheY-like_superfamily"/>
</dbReference>
<dbReference type="CDD" id="cd06170">
    <property type="entry name" value="LuxR_C_like"/>
    <property type="match status" value="1"/>
</dbReference>
<keyword evidence="2" id="KW-0805">Transcription regulation</keyword>
<dbReference type="InterPro" id="IPR039420">
    <property type="entry name" value="WalR-like"/>
</dbReference>
<reference evidence="8 9" key="1">
    <citation type="submission" date="2020-04" db="EMBL/GenBank/DDBJ databases">
        <authorList>
            <person name="Klaysubun C."/>
            <person name="Duangmal K."/>
            <person name="Lipun K."/>
        </authorList>
    </citation>
    <scope>NUCLEOTIDE SEQUENCE [LARGE SCALE GENOMIC DNA]</scope>
    <source>
        <strain evidence="8 9">DSM 45300</strain>
    </source>
</reference>
<dbReference type="PRINTS" id="PR00038">
    <property type="entry name" value="HTHLUXR"/>
</dbReference>
<feature type="modified residue" description="4-aspartylphosphate" evidence="5">
    <location>
        <position position="69"/>
    </location>
</feature>
<evidence type="ECO:0000259" key="6">
    <source>
        <dbReference type="PROSITE" id="PS50043"/>
    </source>
</evidence>
<dbReference type="EMBL" id="JAAXKZ010000034">
    <property type="protein sequence ID" value="NMH92219.1"/>
    <property type="molecule type" value="Genomic_DNA"/>
</dbReference>
<dbReference type="PANTHER" id="PTHR43214">
    <property type="entry name" value="TWO-COMPONENT RESPONSE REGULATOR"/>
    <property type="match status" value="1"/>
</dbReference>
<gene>
    <name evidence="8" type="ORF">HF519_11685</name>
</gene>
<keyword evidence="4" id="KW-0804">Transcription</keyword>
<evidence type="ECO:0000256" key="2">
    <source>
        <dbReference type="ARBA" id="ARBA00023015"/>
    </source>
</evidence>
<dbReference type="PROSITE" id="PS50110">
    <property type="entry name" value="RESPONSE_REGULATORY"/>
    <property type="match status" value="1"/>
</dbReference>
<dbReference type="PANTHER" id="PTHR43214:SF24">
    <property type="entry name" value="TRANSCRIPTIONAL REGULATORY PROTEIN NARL-RELATED"/>
    <property type="match status" value="1"/>
</dbReference>
<dbReference type="GO" id="GO:0006355">
    <property type="term" value="P:regulation of DNA-templated transcription"/>
    <property type="evidence" value="ECO:0007669"/>
    <property type="project" value="InterPro"/>
</dbReference>
<evidence type="ECO:0000259" key="7">
    <source>
        <dbReference type="PROSITE" id="PS50110"/>
    </source>
</evidence>
<dbReference type="PROSITE" id="PS50043">
    <property type="entry name" value="HTH_LUXR_2"/>
    <property type="match status" value="1"/>
</dbReference>
<dbReference type="Pfam" id="PF00196">
    <property type="entry name" value="GerE"/>
    <property type="match status" value="1"/>
</dbReference>
<dbReference type="InterPro" id="IPR000792">
    <property type="entry name" value="Tscrpt_reg_LuxR_C"/>
</dbReference>
<dbReference type="InterPro" id="IPR001789">
    <property type="entry name" value="Sig_transdc_resp-reg_receiver"/>
</dbReference>
<keyword evidence="1 5" id="KW-0597">Phosphoprotein</keyword>
<sequence>MTESLGRPDAPRVDGRLTVLVADDHPVYRDGLGRELHNHSGFELVASVSGGHEALEAIRKLRPQVAVLDLRLPDLDGMAVLEAVEAEGLPTRVVVLSAFGDSATVYDAFSRGARAFLLKASTSHEIFAAVRAVARGESVIPTAFQTGLTREIQARRGLAERPLLSPREVEVLRLAAEGRSASEMAAELSLSVATIKSHLQRIYERLEVSDRTAAVASAMRRGLLK</sequence>
<dbReference type="SMART" id="SM00448">
    <property type="entry name" value="REC"/>
    <property type="match status" value="1"/>
</dbReference>
<dbReference type="SMART" id="SM00421">
    <property type="entry name" value="HTH_LUXR"/>
    <property type="match status" value="1"/>
</dbReference>
<organism evidence="8 9">
    <name type="scientific">Pseudonocardia bannensis</name>
    <dbReference type="NCBI Taxonomy" id="630973"/>
    <lineage>
        <taxon>Bacteria</taxon>
        <taxon>Bacillati</taxon>
        <taxon>Actinomycetota</taxon>
        <taxon>Actinomycetes</taxon>
        <taxon>Pseudonocardiales</taxon>
        <taxon>Pseudonocardiaceae</taxon>
        <taxon>Pseudonocardia</taxon>
    </lineage>
</organism>
<comment type="caution">
    <text evidence="8">The sequence shown here is derived from an EMBL/GenBank/DDBJ whole genome shotgun (WGS) entry which is preliminary data.</text>
</comment>
<keyword evidence="3" id="KW-0238">DNA-binding</keyword>
<evidence type="ECO:0000256" key="4">
    <source>
        <dbReference type="ARBA" id="ARBA00023163"/>
    </source>
</evidence>
<dbReference type="CDD" id="cd17535">
    <property type="entry name" value="REC_NarL-like"/>
    <property type="match status" value="1"/>
</dbReference>
<protein>
    <submittedName>
        <fullName evidence="8">Response regulator transcription factor</fullName>
    </submittedName>
</protein>